<dbReference type="InterPro" id="IPR046037">
    <property type="entry name" value="DUF5995"/>
</dbReference>
<dbReference type="Pfam" id="PF19458">
    <property type="entry name" value="DUF5995"/>
    <property type="match status" value="1"/>
</dbReference>
<dbReference type="EMBL" id="JBHTJM010000006">
    <property type="protein sequence ID" value="MFD0963501.1"/>
    <property type="molecule type" value="Genomic_DNA"/>
</dbReference>
<proteinExistence type="predicted"/>
<name>A0ABW3I0X6_9FLAO</name>
<keyword evidence="2" id="KW-1185">Reference proteome</keyword>
<accession>A0ABW3I0X6</accession>
<reference evidence="2" key="1">
    <citation type="journal article" date="2019" name="Int. J. Syst. Evol. Microbiol.">
        <title>The Global Catalogue of Microorganisms (GCM) 10K type strain sequencing project: providing services to taxonomists for standard genome sequencing and annotation.</title>
        <authorList>
            <consortium name="The Broad Institute Genomics Platform"/>
            <consortium name="The Broad Institute Genome Sequencing Center for Infectious Disease"/>
            <person name="Wu L."/>
            <person name="Ma J."/>
        </authorList>
    </citation>
    <scope>NUCLEOTIDE SEQUENCE [LARGE SCALE GENOMIC DNA]</scope>
    <source>
        <strain evidence="2">CCUG 62114</strain>
    </source>
</reference>
<dbReference type="RefSeq" id="WP_377714277.1">
    <property type="nucleotide sequence ID" value="NZ_JBHTJM010000006.1"/>
</dbReference>
<protein>
    <submittedName>
        <fullName evidence="1">DUF5995 family protein</fullName>
    </submittedName>
</protein>
<dbReference type="Proteomes" id="UP001596997">
    <property type="component" value="Unassembled WGS sequence"/>
</dbReference>
<gene>
    <name evidence="1" type="ORF">ACFQ1O_05765</name>
</gene>
<evidence type="ECO:0000313" key="2">
    <source>
        <dbReference type="Proteomes" id="UP001596997"/>
    </source>
</evidence>
<organism evidence="1 2">
    <name type="scientific">Pseudofulvibacter geojedonensis</name>
    <dbReference type="NCBI Taxonomy" id="1123758"/>
    <lineage>
        <taxon>Bacteria</taxon>
        <taxon>Pseudomonadati</taxon>
        <taxon>Bacteroidota</taxon>
        <taxon>Flavobacteriia</taxon>
        <taxon>Flavobacteriales</taxon>
        <taxon>Flavobacteriaceae</taxon>
        <taxon>Pseudofulvibacter</taxon>
    </lineage>
</organism>
<evidence type="ECO:0000313" key="1">
    <source>
        <dbReference type="EMBL" id="MFD0963501.1"/>
    </source>
</evidence>
<comment type="caution">
    <text evidence="1">The sequence shown here is derived from an EMBL/GenBank/DDBJ whole genome shotgun (WGS) entry which is preliminary data.</text>
</comment>
<sequence>MQANNIDEVLSILENIIDESKQNNDTLGYFAALYKKVTRKVKEGIDQNYFDNNERMELLDVVFANRYIKAYYDYKERRDITNSWSQAFLLSKDYWPIVLQHLLIGMNAHINLDLGIATAEVSKNQDIEDLHDDFNKINQILSSLVKEVEEELSAIWPTLKKILKYTKKVDNFFVDFSMELARDGAWNFAKQLHNTKPVDLQNTINTRDEKIAQKATIISKPGFVVSLLFSLIRLGEKGSITEKITVLNSPN</sequence>